<sequence length="138" mass="15944">MKNLEYNTGHPHATPNFRNLVIRPMWITMKTALRTIPYIGKAKFLKNDYHAQEATMVDEFTINRVGENHPSVGQVYSADRESSPALPFLERPVTIMYPYERLEDMEPWLFVPGNYNGRIGIVWETCTACKVMCQSMSK</sequence>
<protein>
    <submittedName>
        <fullName evidence="1">Uncharacterized protein</fullName>
    </submittedName>
</protein>
<proteinExistence type="predicted"/>
<accession>A0A1B1TAF2</accession>
<evidence type="ECO:0000313" key="1">
    <source>
        <dbReference type="EMBL" id="ANV79271.1"/>
    </source>
</evidence>
<dbReference type="EMBL" id="KP211817">
    <property type="protein sequence ID" value="ANV79271.1"/>
    <property type="molecule type" value="Genomic_DNA"/>
</dbReference>
<organism evidence="1">
    <name type="scientific">uncultured Poseidoniia archaeon</name>
    <dbReference type="NCBI Taxonomy" id="1697135"/>
    <lineage>
        <taxon>Archaea</taxon>
        <taxon>Methanobacteriati</taxon>
        <taxon>Thermoplasmatota</taxon>
        <taxon>Candidatus Poseidoniia</taxon>
        <taxon>environmental samples</taxon>
    </lineage>
</organism>
<name>A0A1B1TAF2_9ARCH</name>
<reference evidence="1" key="2">
    <citation type="journal article" date="2015" name="ISME J.">
        <title>A new class of marine Euryarchaeota group II from the Mediterranean deep chlorophyll maximum.</title>
        <authorList>
            <person name="Martin-Cuadrado A.B."/>
            <person name="Garcia-Heredia I."/>
            <person name="Molto A.G."/>
            <person name="Lopez-Ubeda R."/>
            <person name="Kimes N."/>
            <person name="Lopez-Garcia P."/>
            <person name="Moreira D."/>
            <person name="Rodriguez-Valera F."/>
        </authorList>
    </citation>
    <scope>NUCLEOTIDE SEQUENCE</scope>
</reference>
<dbReference type="AlphaFoldDB" id="A0A1B1TAF2"/>
<reference evidence="1" key="1">
    <citation type="submission" date="2014-11" db="EMBL/GenBank/DDBJ databases">
        <authorList>
            <person name="Zhu J."/>
            <person name="Qi W."/>
            <person name="Song R."/>
        </authorList>
    </citation>
    <scope>NUCLEOTIDE SEQUENCE</scope>
</reference>